<protein>
    <submittedName>
        <fullName evidence="3">Uncharacterized protein</fullName>
    </submittedName>
</protein>
<evidence type="ECO:0000313" key="4">
    <source>
        <dbReference type="Proteomes" id="UP001396898"/>
    </source>
</evidence>
<feature type="transmembrane region" description="Helical" evidence="2">
    <location>
        <begin position="330"/>
        <end position="350"/>
    </location>
</feature>
<accession>A0ABR1RDK9</accession>
<dbReference type="Proteomes" id="UP001396898">
    <property type="component" value="Unassembled WGS sequence"/>
</dbReference>
<evidence type="ECO:0000313" key="3">
    <source>
        <dbReference type="EMBL" id="KAK8008344.1"/>
    </source>
</evidence>
<dbReference type="EMBL" id="JAQQWI010000016">
    <property type="protein sequence ID" value="KAK8008344.1"/>
    <property type="molecule type" value="Genomic_DNA"/>
</dbReference>
<feature type="compositionally biased region" description="Polar residues" evidence="1">
    <location>
        <begin position="404"/>
        <end position="436"/>
    </location>
</feature>
<keyword evidence="2" id="KW-0472">Membrane</keyword>
<keyword evidence="2" id="KW-1133">Transmembrane helix</keyword>
<evidence type="ECO:0000256" key="1">
    <source>
        <dbReference type="SAM" id="MobiDB-lite"/>
    </source>
</evidence>
<comment type="caution">
    <text evidence="3">The sequence shown here is derived from an EMBL/GenBank/DDBJ whole genome shotgun (WGS) entry which is preliminary data.</text>
</comment>
<evidence type="ECO:0000256" key="2">
    <source>
        <dbReference type="SAM" id="Phobius"/>
    </source>
</evidence>
<keyword evidence="2" id="KW-0812">Transmembrane</keyword>
<keyword evidence="4" id="KW-1185">Reference proteome</keyword>
<sequence length="457" mass="48220">MDQHRGSMLAGRPPLVRRRPWCHAQRTTLVRRVRNISIIALLAHRPEVVATADPPRSEEPVVAAVELSPEDGGLVEKRGVPFSEGVPLLPEDVPLLLPEGMPLLLSEGMPLLPEDVPLLAEGVALSEGVPLLPEGVPLLPEGMPLLPEDVPLSEGMPLLADGGLIEKRDVPFSEDVPLLLPEGMPLLLEGMPLLPEDVALLSEGMPLSEGVPLLSEGVPFLNPVVQGSLTDSGLVAPLVVGGKNKEARGVIPPHCGDPDAVSSPECPGHHRQNHTAQVNYNSTNATGVPAPPPRLTAPAAQEDSSDNIANITNIENSYQGEQLQYDPTSMGFAIGIIVLISLFFAWLIFADISRKHSFTKYLRRRKANKSGTSSNEKGKAPTGPSASVMPFDAAAQMEGGHASPSASASEGETTLQNEPSSSRENFGAGPSSSAYSHNAVGAASSVTPRDPPRLPSL</sequence>
<organism evidence="3 4">
    <name type="scientific">Apiospora marii</name>
    <dbReference type="NCBI Taxonomy" id="335849"/>
    <lineage>
        <taxon>Eukaryota</taxon>
        <taxon>Fungi</taxon>
        <taxon>Dikarya</taxon>
        <taxon>Ascomycota</taxon>
        <taxon>Pezizomycotina</taxon>
        <taxon>Sordariomycetes</taxon>
        <taxon>Xylariomycetidae</taxon>
        <taxon>Amphisphaeriales</taxon>
        <taxon>Apiosporaceae</taxon>
        <taxon>Apiospora</taxon>
    </lineage>
</organism>
<gene>
    <name evidence="3" type="ORF">PG991_010895</name>
</gene>
<reference evidence="3 4" key="1">
    <citation type="submission" date="2023-01" db="EMBL/GenBank/DDBJ databases">
        <title>Analysis of 21 Apiospora genomes using comparative genomics revels a genus with tremendous synthesis potential of carbohydrate active enzymes and secondary metabolites.</title>
        <authorList>
            <person name="Sorensen T."/>
        </authorList>
    </citation>
    <scope>NUCLEOTIDE SEQUENCE [LARGE SCALE GENOMIC DNA]</scope>
    <source>
        <strain evidence="3 4">CBS 20057</strain>
    </source>
</reference>
<feature type="region of interest" description="Disordered" evidence="1">
    <location>
        <begin position="281"/>
        <end position="302"/>
    </location>
</feature>
<feature type="region of interest" description="Disordered" evidence="1">
    <location>
        <begin position="365"/>
        <end position="457"/>
    </location>
</feature>
<proteinExistence type="predicted"/>
<name>A0ABR1RDK9_9PEZI</name>